<accession>A0A067LDT0</accession>
<protein>
    <submittedName>
        <fullName evidence="1">Uncharacterized protein</fullName>
    </submittedName>
</protein>
<dbReference type="Proteomes" id="UP000027138">
    <property type="component" value="Unassembled WGS sequence"/>
</dbReference>
<gene>
    <name evidence="1" type="ORF">JCGZ_01707</name>
</gene>
<name>A0A067LDT0_JATCU</name>
<dbReference type="AlphaFoldDB" id="A0A067LDT0"/>
<evidence type="ECO:0000313" key="2">
    <source>
        <dbReference type="Proteomes" id="UP000027138"/>
    </source>
</evidence>
<organism evidence="1 2">
    <name type="scientific">Jatropha curcas</name>
    <name type="common">Barbados nut</name>
    <dbReference type="NCBI Taxonomy" id="180498"/>
    <lineage>
        <taxon>Eukaryota</taxon>
        <taxon>Viridiplantae</taxon>
        <taxon>Streptophyta</taxon>
        <taxon>Embryophyta</taxon>
        <taxon>Tracheophyta</taxon>
        <taxon>Spermatophyta</taxon>
        <taxon>Magnoliopsida</taxon>
        <taxon>eudicotyledons</taxon>
        <taxon>Gunneridae</taxon>
        <taxon>Pentapetalae</taxon>
        <taxon>rosids</taxon>
        <taxon>fabids</taxon>
        <taxon>Malpighiales</taxon>
        <taxon>Euphorbiaceae</taxon>
        <taxon>Crotonoideae</taxon>
        <taxon>Jatropheae</taxon>
        <taxon>Jatropha</taxon>
    </lineage>
</organism>
<proteinExistence type="predicted"/>
<keyword evidence="2" id="KW-1185">Reference proteome</keyword>
<evidence type="ECO:0000313" key="1">
    <source>
        <dbReference type="EMBL" id="KDP42650.1"/>
    </source>
</evidence>
<dbReference type="EMBL" id="KK914291">
    <property type="protein sequence ID" value="KDP42650.1"/>
    <property type="molecule type" value="Genomic_DNA"/>
</dbReference>
<sequence>MSPYWMSPPDCTHNTRGRRSSCFARLDKVPTSLILPVFGFSTYEIPSYDFGADVVPLQPFVDRALGIDHISPYWPSLACFCILSHSLLLNGIDGYGSLRLVAIVE</sequence>
<reference evidence="1 2" key="1">
    <citation type="journal article" date="2014" name="PLoS ONE">
        <title>Global Analysis of Gene Expression Profiles in Physic Nut (Jatropha curcas L.) Seedlings Exposed to Salt Stress.</title>
        <authorList>
            <person name="Zhang L."/>
            <person name="Zhang C."/>
            <person name="Wu P."/>
            <person name="Chen Y."/>
            <person name="Li M."/>
            <person name="Jiang H."/>
            <person name="Wu G."/>
        </authorList>
    </citation>
    <scope>NUCLEOTIDE SEQUENCE [LARGE SCALE GENOMIC DNA]</scope>
    <source>
        <strain evidence="2">cv. GZQX0401</strain>
        <tissue evidence="1">Young leaves</tissue>
    </source>
</reference>